<name>A0ABY8C4T9_9FIRM</name>
<reference evidence="1 2" key="1">
    <citation type="submission" date="2023-02" db="EMBL/GenBank/DDBJ databases">
        <title>Novel Oscillospiraceae bacterial genomes.</title>
        <authorList>
            <person name="Srinivasan S."/>
            <person name="Austin M.N."/>
            <person name="Fiedler T.L."/>
            <person name="Strenk S.M."/>
            <person name="Agnew K.J."/>
            <person name="Nagana Gowda G.A."/>
            <person name="Raftery D."/>
            <person name="Beamer M.A."/>
            <person name="Achilles S.L."/>
            <person name="Wiesenfeld H.C."/>
            <person name="Fredricks D.N."/>
            <person name="Hillier S.L."/>
        </authorList>
    </citation>
    <scope>NUCLEOTIDE SEQUENCE [LARGE SCALE GENOMIC DNA]</scope>
    <source>
        <strain evidence="1 2">CHIC02 1186E3-8</strain>
    </source>
</reference>
<evidence type="ECO:0000313" key="1">
    <source>
        <dbReference type="EMBL" id="WEG35701.1"/>
    </source>
</evidence>
<gene>
    <name evidence="1" type="ORF">PYS61_00635</name>
</gene>
<dbReference type="SUPFAM" id="SSF46785">
    <property type="entry name" value="Winged helix' DNA-binding domain"/>
    <property type="match status" value="1"/>
</dbReference>
<protein>
    <submittedName>
        <fullName evidence="1">Helix-turn-helix domain-containing protein</fullName>
    </submittedName>
</protein>
<proteinExistence type="predicted"/>
<keyword evidence="2" id="KW-1185">Reference proteome</keyword>
<organism evidence="1 2">
    <name type="scientific">Amygdalobacter indicium</name>
    <dbReference type="NCBI Taxonomy" id="3029272"/>
    <lineage>
        <taxon>Bacteria</taxon>
        <taxon>Bacillati</taxon>
        <taxon>Bacillota</taxon>
        <taxon>Clostridia</taxon>
        <taxon>Eubacteriales</taxon>
        <taxon>Oscillospiraceae</taxon>
        <taxon>Amygdalobacter</taxon>
    </lineage>
</organism>
<dbReference type="RefSeq" id="WP_315571817.1">
    <property type="nucleotide sequence ID" value="NZ_CP118868.1"/>
</dbReference>
<dbReference type="Gene3D" id="1.10.10.10">
    <property type="entry name" value="Winged helix-like DNA-binding domain superfamily/Winged helix DNA-binding domain"/>
    <property type="match status" value="1"/>
</dbReference>
<dbReference type="Proteomes" id="UP001220478">
    <property type="component" value="Chromosome"/>
</dbReference>
<dbReference type="EMBL" id="CP118868">
    <property type="protein sequence ID" value="WEG35701.1"/>
    <property type="molecule type" value="Genomic_DNA"/>
</dbReference>
<dbReference type="InterPro" id="IPR036390">
    <property type="entry name" value="WH_DNA-bd_sf"/>
</dbReference>
<sequence>MRILLIGTKKSVQEIKDMVADLAVEIVCCYAEDTSNIKFQIASLPSNIDGIFATGKAVYYEVINNFHPTVPIFYAKRLVLGFSKCIVSYLHSKNRYEKPLFDIIDKKLVEYLIAQYELNFKQTTVIEYDQQVSESNYLLSYIELYKQGKVDVIFTAFGYTYDTLKSLDIPCYRIPVTKYDLMADFQKLIREIELESNKHKNITVHNLIFAAYPDEQERFFNDYASFVQGIYLNSNGRHLVISNFCSNIGQLCLYLQNSLDEANRSKLRISIADGNNIQNCIANSIYAHSFTDADYPLAIYTERKIKRLNFSADTQAISIDIVSEISGKTGILRKHLYKLFNYLQINKRDTVTAAELAEILGLTKRSANRIINSLIQAKYADEVAIYSDSIGRREKCIKLLY</sequence>
<dbReference type="InterPro" id="IPR036388">
    <property type="entry name" value="WH-like_DNA-bd_sf"/>
</dbReference>
<evidence type="ECO:0000313" key="2">
    <source>
        <dbReference type="Proteomes" id="UP001220478"/>
    </source>
</evidence>
<accession>A0ABY8C4T9</accession>